<protein>
    <submittedName>
        <fullName evidence="2">Uncharacterized protein</fullName>
    </submittedName>
</protein>
<name>A0A0M6XVL3_9RHOB</name>
<dbReference type="OrthoDB" id="9803878at2"/>
<feature type="compositionally biased region" description="Basic and acidic residues" evidence="1">
    <location>
        <begin position="53"/>
        <end position="72"/>
    </location>
</feature>
<accession>A0A0M6XVL3</accession>
<dbReference type="STRING" id="282197.SAMN04488517_10310"/>
<dbReference type="Proteomes" id="UP000048908">
    <property type="component" value="Unassembled WGS sequence"/>
</dbReference>
<keyword evidence="3" id="KW-1185">Reference proteome</keyword>
<gene>
    <name evidence="2" type="ORF">JAN5088_03127</name>
</gene>
<dbReference type="InterPro" id="IPR011049">
    <property type="entry name" value="Serralysin-like_metalloprot_C"/>
</dbReference>
<dbReference type="Gene3D" id="2.150.10.10">
    <property type="entry name" value="Serralysin-like metalloprotease, C-terminal"/>
    <property type="match status" value="1"/>
</dbReference>
<proteinExistence type="predicted"/>
<dbReference type="EMBL" id="CXPG01000021">
    <property type="protein sequence ID" value="CTQ34333.1"/>
    <property type="molecule type" value="Genomic_DNA"/>
</dbReference>
<feature type="region of interest" description="Disordered" evidence="1">
    <location>
        <begin position="33"/>
        <end position="72"/>
    </location>
</feature>
<evidence type="ECO:0000256" key="1">
    <source>
        <dbReference type="SAM" id="MobiDB-lite"/>
    </source>
</evidence>
<dbReference type="SUPFAM" id="SSF51120">
    <property type="entry name" value="beta-Roll"/>
    <property type="match status" value="1"/>
</dbReference>
<organism evidence="2 3">
    <name type="scientific">Jannaschia rubra</name>
    <dbReference type="NCBI Taxonomy" id="282197"/>
    <lineage>
        <taxon>Bacteria</taxon>
        <taxon>Pseudomonadati</taxon>
        <taxon>Pseudomonadota</taxon>
        <taxon>Alphaproteobacteria</taxon>
        <taxon>Rhodobacterales</taxon>
        <taxon>Roseobacteraceae</taxon>
        <taxon>Jannaschia</taxon>
    </lineage>
</organism>
<reference evidence="2 3" key="1">
    <citation type="submission" date="2015-07" db="EMBL/GenBank/DDBJ databases">
        <authorList>
            <person name="Noorani M."/>
        </authorList>
    </citation>
    <scope>NUCLEOTIDE SEQUENCE [LARGE SCALE GENOMIC DNA]</scope>
    <source>
        <strain evidence="2 3">CECT 5088</strain>
    </source>
</reference>
<sequence>MDPHAVKLKTRAAQTPLTALLEYICKIWPSEPERSIPDPIHQMPGLNSQAARTRPDPRLEGDHGADDLRGDLGNDVTHGWDAAANVLFGSSGSDMIDGGA</sequence>
<evidence type="ECO:0000313" key="3">
    <source>
        <dbReference type="Proteomes" id="UP000048908"/>
    </source>
</evidence>
<evidence type="ECO:0000313" key="2">
    <source>
        <dbReference type="EMBL" id="CTQ34333.1"/>
    </source>
</evidence>
<dbReference type="AlphaFoldDB" id="A0A0M6XVL3"/>